<dbReference type="PANTHER" id="PTHR10786:SF0">
    <property type="entry name" value="CHOLECYSTOKININ"/>
    <property type="match status" value="1"/>
</dbReference>
<evidence type="ECO:0000313" key="11">
    <source>
        <dbReference type="Ensembl" id="ENSGWIP00000003755.1"/>
    </source>
</evidence>
<sequence length="130" mass="14572">MNVGICVCVLLAALSSSSLSLPLQSCESQVLLTDNLQPSYSLNRSRQARSAPPSGELSNYNQRKEISNVPNRLSQMLARILSRTRSPYQTRSSISSRASGLAPDHRIHDRDYMGWMDFGRRSAEEYEYSS</sequence>
<protein>
    <submittedName>
        <fullName evidence="11">Cholecystokinin-like</fullName>
    </submittedName>
</protein>
<keyword evidence="6" id="KW-0027">Amidation</keyword>
<proteinExistence type="inferred from homology"/>
<keyword evidence="5" id="KW-0165">Cleavage on pair of basic residues</keyword>
<dbReference type="GO" id="GO:0030424">
    <property type="term" value="C:axon"/>
    <property type="evidence" value="ECO:0007669"/>
    <property type="project" value="TreeGrafter"/>
</dbReference>
<dbReference type="Pfam" id="PF00918">
    <property type="entry name" value="Gastrin"/>
    <property type="match status" value="1"/>
</dbReference>
<dbReference type="Proteomes" id="UP000694680">
    <property type="component" value="Chromosome 16"/>
</dbReference>
<organism evidence="11 12">
    <name type="scientific">Gouania willdenowi</name>
    <name type="common">Blunt-snouted clingfish</name>
    <name type="synonym">Lepadogaster willdenowi</name>
    <dbReference type="NCBI Taxonomy" id="441366"/>
    <lineage>
        <taxon>Eukaryota</taxon>
        <taxon>Metazoa</taxon>
        <taxon>Chordata</taxon>
        <taxon>Craniata</taxon>
        <taxon>Vertebrata</taxon>
        <taxon>Euteleostomi</taxon>
        <taxon>Actinopterygii</taxon>
        <taxon>Neopterygii</taxon>
        <taxon>Teleostei</taxon>
        <taxon>Neoteleostei</taxon>
        <taxon>Acanthomorphata</taxon>
        <taxon>Ovalentaria</taxon>
        <taxon>Blenniimorphae</taxon>
        <taxon>Blenniiformes</taxon>
        <taxon>Gobiesocoidei</taxon>
        <taxon>Gobiesocidae</taxon>
        <taxon>Gobiesocinae</taxon>
        <taxon>Gouania</taxon>
    </lineage>
</organism>
<comment type="similarity">
    <text evidence="2 7">Belongs to the gastrin/cholecystokinin family.</text>
</comment>
<evidence type="ECO:0000256" key="7">
    <source>
        <dbReference type="RuleBase" id="RU004362"/>
    </source>
</evidence>
<dbReference type="AlphaFoldDB" id="A0A8C5DIG7"/>
<evidence type="ECO:0000313" key="12">
    <source>
        <dbReference type="Proteomes" id="UP000694680"/>
    </source>
</evidence>
<accession>A0A8C5DIG7</accession>
<dbReference type="GO" id="GO:0005615">
    <property type="term" value="C:extracellular space"/>
    <property type="evidence" value="ECO:0007669"/>
    <property type="project" value="TreeGrafter"/>
</dbReference>
<keyword evidence="3" id="KW-0964">Secreted</keyword>
<feature type="signal peptide" evidence="9">
    <location>
        <begin position="1"/>
        <end position="20"/>
    </location>
</feature>
<dbReference type="InterPro" id="IPR013152">
    <property type="entry name" value="Gastrin/cholecystokinin_CS"/>
</dbReference>
<reference evidence="11" key="1">
    <citation type="submission" date="2020-06" db="EMBL/GenBank/DDBJ databases">
        <authorList>
            <consortium name="Wellcome Sanger Institute Data Sharing"/>
        </authorList>
    </citation>
    <scope>NUCLEOTIDE SEQUENCE [LARGE SCALE GENOMIC DNA]</scope>
</reference>
<evidence type="ECO:0000256" key="3">
    <source>
        <dbReference type="ARBA" id="ARBA00022525"/>
    </source>
</evidence>
<evidence type="ECO:0000256" key="4">
    <source>
        <dbReference type="ARBA" id="ARBA00022641"/>
    </source>
</evidence>
<evidence type="ECO:0000256" key="5">
    <source>
        <dbReference type="ARBA" id="ARBA00022685"/>
    </source>
</evidence>
<reference evidence="11" key="2">
    <citation type="submission" date="2025-08" db="UniProtKB">
        <authorList>
            <consortium name="Ensembl"/>
        </authorList>
    </citation>
    <scope>IDENTIFICATION</scope>
</reference>
<dbReference type="SMART" id="SM00029">
    <property type="entry name" value="GASTRIN"/>
    <property type="match status" value="1"/>
</dbReference>
<dbReference type="GO" id="GO:0005184">
    <property type="term" value="F:neuropeptide hormone activity"/>
    <property type="evidence" value="ECO:0007669"/>
    <property type="project" value="InterPro"/>
</dbReference>
<feature type="region of interest" description="Disordered" evidence="8">
    <location>
        <begin position="42"/>
        <end position="65"/>
    </location>
</feature>
<comment type="subcellular location">
    <subcellularLocation>
        <location evidence="1 7">Secreted</location>
    </subcellularLocation>
</comment>
<evidence type="ECO:0000256" key="2">
    <source>
        <dbReference type="ARBA" id="ARBA00006273"/>
    </source>
</evidence>
<evidence type="ECO:0000256" key="1">
    <source>
        <dbReference type="ARBA" id="ARBA00004613"/>
    </source>
</evidence>
<evidence type="ECO:0000256" key="9">
    <source>
        <dbReference type="SAM" id="SignalP"/>
    </source>
</evidence>
<feature type="domain" description="Gastrin/cholecystokinin peptide hormone" evidence="10">
    <location>
        <begin position="4"/>
        <end position="130"/>
    </location>
</feature>
<dbReference type="GO" id="GO:0007586">
    <property type="term" value="P:digestion"/>
    <property type="evidence" value="ECO:0007669"/>
    <property type="project" value="InterPro"/>
</dbReference>
<reference evidence="11" key="3">
    <citation type="submission" date="2025-09" db="UniProtKB">
        <authorList>
            <consortium name="Ensembl"/>
        </authorList>
    </citation>
    <scope>IDENTIFICATION</scope>
</reference>
<dbReference type="PANTHER" id="PTHR10786">
    <property type="entry name" value="CHOLECYSTOKININ"/>
    <property type="match status" value="1"/>
</dbReference>
<feature type="chain" id="PRO_5033981833" evidence="9">
    <location>
        <begin position="21"/>
        <end position="130"/>
    </location>
</feature>
<evidence type="ECO:0000256" key="6">
    <source>
        <dbReference type="ARBA" id="ARBA00022815"/>
    </source>
</evidence>
<keyword evidence="4" id="KW-0765">Sulfation</keyword>
<dbReference type="Ensembl" id="ENSGWIT00000004048.1">
    <property type="protein sequence ID" value="ENSGWIP00000003755.1"/>
    <property type="gene ID" value="ENSGWIG00000002033.1"/>
</dbReference>
<name>A0A8C5DIG7_GOUWI</name>
<keyword evidence="9" id="KW-0732">Signal</keyword>
<dbReference type="InterPro" id="IPR015499">
    <property type="entry name" value="CCK-like"/>
</dbReference>
<evidence type="ECO:0000259" key="10">
    <source>
        <dbReference type="Pfam" id="PF00918"/>
    </source>
</evidence>
<dbReference type="InterPro" id="IPR001651">
    <property type="entry name" value="Gastrin/CCK"/>
</dbReference>
<keyword evidence="12" id="KW-1185">Reference proteome</keyword>
<dbReference type="PROSITE" id="PS00259">
    <property type="entry name" value="GASTRIN"/>
    <property type="match status" value="1"/>
</dbReference>
<gene>
    <name evidence="11" type="primary">LOC114478106</name>
</gene>
<evidence type="ECO:0000256" key="8">
    <source>
        <dbReference type="SAM" id="MobiDB-lite"/>
    </source>
</evidence>